<evidence type="ECO:0000256" key="4">
    <source>
        <dbReference type="ARBA" id="ARBA00023115"/>
    </source>
</evidence>
<protein>
    <recommendedName>
        <fullName evidence="5">Polyamine aminopropyltransferase</fullName>
    </recommendedName>
    <alternativeName>
        <fullName evidence="5">Putrescine aminopropyltransferase</fullName>
        <shortName evidence="5">PAPT</shortName>
    </alternativeName>
    <alternativeName>
        <fullName evidence="5">Spermidine synthase</fullName>
        <shortName evidence="5">SPDS</shortName>
        <shortName evidence="5">SPDSY</shortName>
        <ecNumber evidence="5">2.5.1.16</ecNumber>
    </alternativeName>
</protein>
<comment type="caution">
    <text evidence="5">Lacks conserved residue(s) required for the propagation of feature annotation.</text>
</comment>
<reference evidence="10" key="1">
    <citation type="journal article" date="2021" name="bioRxiv">
        <title>Unraveling nitrogen, sulfur and carbon metabolic pathways and microbial community transcriptional responses to substrate deprivation and toxicity stresses in a bioreactor mimicking anoxic brackish coastal sediment conditions.</title>
        <authorList>
            <person name="Martins P.D."/>
            <person name="Echeveste M.J."/>
            <person name="Arshad A."/>
            <person name="Kurth J."/>
            <person name="Ouboter H."/>
            <person name="Jetten M.S.M."/>
            <person name="Welte C.U."/>
        </authorList>
    </citation>
    <scope>NUCLEOTIDE SEQUENCE</scope>
    <source>
        <strain evidence="10">MAG_39</strain>
    </source>
</reference>
<dbReference type="InterPro" id="IPR029063">
    <property type="entry name" value="SAM-dependent_MTases_sf"/>
</dbReference>
<organism evidence="10 11">
    <name type="scientific">Candidatus Nitrobium versatile</name>
    <dbReference type="NCBI Taxonomy" id="2884831"/>
    <lineage>
        <taxon>Bacteria</taxon>
        <taxon>Pseudomonadati</taxon>
        <taxon>Nitrospirota</taxon>
        <taxon>Nitrospiria</taxon>
        <taxon>Nitrospirales</taxon>
        <taxon>Nitrospiraceae</taxon>
        <taxon>Candidatus Nitrobium</taxon>
    </lineage>
</organism>
<comment type="pathway">
    <text evidence="5">Amine and polyamine biosynthesis; spermidine biosynthesis; spermidine from putrescine: step 1/1.</text>
</comment>
<dbReference type="GO" id="GO:0005829">
    <property type="term" value="C:cytosol"/>
    <property type="evidence" value="ECO:0007669"/>
    <property type="project" value="TreeGrafter"/>
</dbReference>
<dbReference type="PROSITE" id="PS01330">
    <property type="entry name" value="PABS_1"/>
    <property type="match status" value="1"/>
</dbReference>
<keyword evidence="3 5" id="KW-0745">Spermidine biosynthesis</keyword>
<evidence type="ECO:0000313" key="10">
    <source>
        <dbReference type="EMBL" id="MBZ0155972.1"/>
    </source>
</evidence>
<name>A0A953M1H7_9BACT</name>
<dbReference type="PANTHER" id="PTHR11558:SF11">
    <property type="entry name" value="SPERMIDINE SYNTHASE"/>
    <property type="match status" value="1"/>
</dbReference>
<evidence type="ECO:0000259" key="9">
    <source>
        <dbReference type="PROSITE" id="PS51006"/>
    </source>
</evidence>
<dbReference type="PROSITE" id="PS51006">
    <property type="entry name" value="PABS_2"/>
    <property type="match status" value="1"/>
</dbReference>
<dbReference type="InterPro" id="IPR001045">
    <property type="entry name" value="Spermi_synthase"/>
</dbReference>
<evidence type="ECO:0000256" key="8">
    <source>
        <dbReference type="RuleBase" id="RU003837"/>
    </source>
</evidence>
<dbReference type="InterPro" id="IPR030373">
    <property type="entry name" value="PABS_CS"/>
</dbReference>
<dbReference type="InterPro" id="IPR035246">
    <property type="entry name" value="Spermidine_synt_N"/>
</dbReference>
<dbReference type="NCBIfam" id="NF037959">
    <property type="entry name" value="MFS_SpdSyn"/>
    <property type="match status" value="1"/>
</dbReference>
<dbReference type="NCBIfam" id="NF002010">
    <property type="entry name" value="PRK00811.1"/>
    <property type="match status" value="1"/>
</dbReference>
<dbReference type="InterPro" id="IPR030374">
    <property type="entry name" value="PABS"/>
</dbReference>
<comment type="caution">
    <text evidence="10">The sequence shown here is derived from an EMBL/GenBank/DDBJ whole genome shotgun (WGS) entry which is preliminary data.</text>
</comment>
<proteinExistence type="inferred from homology"/>
<dbReference type="SUPFAM" id="SSF53335">
    <property type="entry name" value="S-adenosyl-L-methionine-dependent methyltransferases"/>
    <property type="match status" value="1"/>
</dbReference>
<dbReference type="EMBL" id="JAIOIV010000058">
    <property type="protein sequence ID" value="MBZ0155972.1"/>
    <property type="molecule type" value="Genomic_DNA"/>
</dbReference>
<accession>A0A953M1H7</accession>
<feature type="domain" description="PABS" evidence="9">
    <location>
        <begin position="1"/>
        <end position="235"/>
    </location>
</feature>
<evidence type="ECO:0000256" key="7">
    <source>
        <dbReference type="RuleBase" id="RU003836"/>
    </source>
</evidence>
<dbReference type="Pfam" id="PF17284">
    <property type="entry name" value="Spermine_synt_N"/>
    <property type="match status" value="1"/>
</dbReference>
<evidence type="ECO:0000256" key="3">
    <source>
        <dbReference type="ARBA" id="ARBA00023066"/>
    </source>
</evidence>
<feature type="active site" description="Proton acceptor" evidence="5 6">
    <location>
        <position position="155"/>
    </location>
</feature>
<evidence type="ECO:0000256" key="1">
    <source>
        <dbReference type="ARBA" id="ARBA00007867"/>
    </source>
</evidence>
<reference evidence="10" key="2">
    <citation type="submission" date="2021-08" db="EMBL/GenBank/DDBJ databases">
        <authorList>
            <person name="Dalcin Martins P."/>
        </authorList>
    </citation>
    <scope>NUCLEOTIDE SEQUENCE</scope>
    <source>
        <strain evidence="10">MAG_39</strain>
    </source>
</reference>
<feature type="binding site" evidence="5">
    <location>
        <position position="62"/>
    </location>
    <ligand>
        <name>spermidine</name>
        <dbReference type="ChEBI" id="CHEBI:57834"/>
    </ligand>
</feature>
<gene>
    <name evidence="5 10" type="primary">speE</name>
    <name evidence="10" type="ORF">K8I29_07120</name>
</gene>
<feature type="binding site" evidence="5">
    <location>
        <position position="86"/>
    </location>
    <ligand>
        <name>spermidine</name>
        <dbReference type="ChEBI" id="CHEBI:57834"/>
    </ligand>
</feature>
<comment type="catalytic activity">
    <reaction evidence="5 8">
        <text>S-adenosyl 3-(methylsulfanyl)propylamine + putrescine = S-methyl-5'-thioadenosine + spermidine + H(+)</text>
        <dbReference type="Rhea" id="RHEA:12721"/>
        <dbReference type="ChEBI" id="CHEBI:15378"/>
        <dbReference type="ChEBI" id="CHEBI:17509"/>
        <dbReference type="ChEBI" id="CHEBI:57443"/>
        <dbReference type="ChEBI" id="CHEBI:57834"/>
        <dbReference type="ChEBI" id="CHEBI:326268"/>
        <dbReference type="EC" id="2.5.1.16"/>
    </reaction>
</comment>
<dbReference type="Proteomes" id="UP000705867">
    <property type="component" value="Unassembled WGS sequence"/>
</dbReference>
<comment type="function">
    <text evidence="5">Catalyzes the irreversible transfer of a propylamine group from the amino donor S-adenosylmethioninamine (decarboxy-AdoMet) to putrescine (1,4-diaminobutane) to yield spermidine.</text>
</comment>
<sequence length="278" mass="32358">MIRFFEKDPYAPIQYVYDVENILHKSTSAFQEIMVIKNPHFGKILVLDGVVQITERDELFYHEMLVHVVMHAHPDPKKVVVIGGGDGGTVREVLKHSSVEKVYFIEIDEEVINVSKEFFPSVACGVDDRRVEIKCMDGAEFIKGRHNDIDVVIVDSTDIIGFAKSLFTVEFFKSVKDSLTDEGMFVTLTESLHFHKDIVIEVQEQMRLIFPHVDLYTAPIATYAGNWWTFSTASKRHDVRRMRREYAVDTRYYSDEIHCQAFLPPKMYEKLMQRKLQW</sequence>
<evidence type="ECO:0000256" key="5">
    <source>
        <dbReference type="HAMAP-Rule" id="MF_00198"/>
    </source>
</evidence>
<dbReference type="EC" id="2.5.1.16" evidence="5"/>
<dbReference type="AlphaFoldDB" id="A0A953M1H7"/>
<dbReference type="NCBIfam" id="TIGR00417">
    <property type="entry name" value="speE"/>
    <property type="match status" value="1"/>
</dbReference>
<keyword evidence="4 5" id="KW-0620">Polyamine biosynthesis</keyword>
<comment type="subunit">
    <text evidence="5">Homodimer or homotetramer.</text>
</comment>
<dbReference type="GO" id="GO:0008295">
    <property type="term" value="P:spermidine biosynthetic process"/>
    <property type="evidence" value="ECO:0007669"/>
    <property type="project" value="UniProtKB-UniRule"/>
</dbReference>
<evidence type="ECO:0000256" key="2">
    <source>
        <dbReference type="ARBA" id="ARBA00022679"/>
    </source>
</evidence>
<dbReference type="HAMAP" id="MF_00198">
    <property type="entry name" value="Spermidine_synth"/>
    <property type="match status" value="1"/>
</dbReference>
<dbReference type="Gene3D" id="3.40.50.150">
    <property type="entry name" value="Vaccinia Virus protein VP39"/>
    <property type="match status" value="1"/>
</dbReference>
<feature type="binding site" evidence="5">
    <location>
        <position position="31"/>
    </location>
    <ligand>
        <name>S-methyl-5'-thioadenosine</name>
        <dbReference type="ChEBI" id="CHEBI:17509"/>
    </ligand>
</feature>
<feature type="binding site" evidence="5">
    <location>
        <begin position="155"/>
        <end position="158"/>
    </location>
    <ligand>
        <name>spermidine</name>
        <dbReference type="ChEBI" id="CHEBI:57834"/>
    </ligand>
</feature>
<dbReference type="Gene3D" id="2.30.140.10">
    <property type="entry name" value="Spermidine synthase, tetramerisation domain"/>
    <property type="match status" value="1"/>
</dbReference>
<dbReference type="InterPro" id="IPR037163">
    <property type="entry name" value="Spermidine_synt_N_sf"/>
</dbReference>
<dbReference type="PANTHER" id="PTHR11558">
    <property type="entry name" value="SPERMIDINE/SPERMINE SYNTHASE"/>
    <property type="match status" value="1"/>
</dbReference>
<comment type="similarity">
    <text evidence="1 5 7">Belongs to the spermidine/spermine synthase family.</text>
</comment>
<feature type="binding site" evidence="5">
    <location>
        <begin position="137"/>
        <end position="138"/>
    </location>
    <ligand>
        <name>S-methyl-5'-thioadenosine</name>
        <dbReference type="ChEBI" id="CHEBI:17509"/>
    </ligand>
</feature>
<dbReference type="Pfam" id="PF01564">
    <property type="entry name" value="Spermine_synth"/>
    <property type="match status" value="1"/>
</dbReference>
<evidence type="ECO:0000256" key="6">
    <source>
        <dbReference type="PROSITE-ProRule" id="PRU00354"/>
    </source>
</evidence>
<feature type="binding site" evidence="5">
    <location>
        <position position="106"/>
    </location>
    <ligand>
        <name>S-methyl-5'-thioadenosine</name>
        <dbReference type="ChEBI" id="CHEBI:17509"/>
    </ligand>
</feature>
<evidence type="ECO:0000313" key="11">
    <source>
        <dbReference type="Proteomes" id="UP000705867"/>
    </source>
</evidence>
<dbReference type="GO" id="GO:0004766">
    <property type="term" value="F:spermidine synthase activity"/>
    <property type="evidence" value="ECO:0007669"/>
    <property type="project" value="UniProtKB-UniRule"/>
</dbReference>
<keyword evidence="2 5" id="KW-0808">Transferase</keyword>
<dbReference type="FunFam" id="2.30.140.10:FF:000023">
    <property type="entry name" value="Polyamine aminopropyltransferase 1"/>
    <property type="match status" value="1"/>
</dbReference>